<protein>
    <recommendedName>
        <fullName evidence="2">Endonuclease/exonuclease/phosphatase domain-containing protein</fullName>
    </recommendedName>
</protein>
<dbReference type="EMBL" id="OC917657">
    <property type="protein sequence ID" value="CAD7647654.1"/>
    <property type="molecule type" value="Genomic_DNA"/>
</dbReference>
<dbReference type="EMBL" id="CAJPVJ010002832">
    <property type="protein sequence ID" value="CAG2166846.1"/>
    <property type="molecule type" value="Genomic_DNA"/>
</dbReference>
<dbReference type="SUPFAM" id="SSF56219">
    <property type="entry name" value="DNase I-like"/>
    <property type="match status" value="1"/>
</dbReference>
<gene>
    <name evidence="3" type="ORF">ONB1V03_LOCUS6361</name>
</gene>
<name>A0A7R9LTK2_9ACAR</name>
<dbReference type="Pfam" id="PF03372">
    <property type="entry name" value="Exo_endo_phos"/>
    <property type="match status" value="1"/>
</dbReference>
<evidence type="ECO:0000313" key="4">
    <source>
        <dbReference type="Proteomes" id="UP000728032"/>
    </source>
</evidence>
<feature type="compositionally biased region" description="Polar residues" evidence="1">
    <location>
        <begin position="14"/>
        <end position="35"/>
    </location>
</feature>
<evidence type="ECO:0000256" key="1">
    <source>
        <dbReference type="SAM" id="MobiDB-lite"/>
    </source>
</evidence>
<reference evidence="3" key="1">
    <citation type="submission" date="2020-11" db="EMBL/GenBank/DDBJ databases">
        <authorList>
            <person name="Tran Van P."/>
        </authorList>
    </citation>
    <scope>NUCLEOTIDE SEQUENCE</scope>
</reference>
<dbReference type="InterPro" id="IPR005135">
    <property type="entry name" value="Endo/exonuclease/phosphatase"/>
</dbReference>
<keyword evidence="4" id="KW-1185">Reference proteome</keyword>
<feature type="domain" description="Endonuclease/exonuclease/phosphatase" evidence="2">
    <location>
        <begin position="178"/>
        <end position="514"/>
    </location>
</feature>
<dbReference type="OrthoDB" id="10253982at2759"/>
<organism evidence="3">
    <name type="scientific">Oppiella nova</name>
    <dbReference type="NCBI Taxonomy" id="334625"/>
    <lineage>
        <taxon>Eukaryota</taxon>
        <taxon>Metazoa</taxon>
        <taxon>Ecdysozoa</taxon>
        <taxon>Arthropoda</taxon>
        <taxon>Chelicerata</taxon>
        <taxon>Arachnida</taxon>
        <taxon>Acari</taxon>
        <taxon>Acariformes</taxon>
        <taxon>Sarcoptiformes</taxon>
        <taxon>Oribatida</taxon>
        <taxon>Brachypylina</taxon>
        <taxon>Oppioidea</taxon>
        <taxon>Oppiidae</taxon>
        <taxon>Oppiella</taxon>
    </lineage>
</organism>
<evidence type="ECO:0000259" key="2">
    <source>
        <dbReference type="Pfam" id="PF03372"/>
    </source>
</evidence>
<evidence type="ECO:0000313" key="3">
    <source>
        <dbReference type="EMBL" id="CAD7647654.1"/>
    </source>
</evidence>
<dbReference type="InterPro" id="IPR050410">
    <property type="entry name" value="CCR4/nocturin_mRNA_transcr"/>
</dbReference>
<feature type="compositionally biased region" description="Basic and acidic residues" evidence="1">
    <location>
        <begin position="36"/>
        <end position="46"/>
    </location>
</feature>
<accession>A0A7R9LTK2</accession>
<dbReference type="Proteomes" id="UP000728032">
    <property type="component" value="Unassembled WGS sequence"/>
</dbReference>
<feature type="region of interest" description="Disordered" evidence="1">
    <location>
        <begin position="1"/>
        <end position="48"/>
    </location>
</feature>
<dbReference type="AlphaFoldDB" id="A0A7R9LTK2"/>
<sequence length="524" mass="59872">MNDRNSHTSRRTIGGQSVSQDSEMSGSNGPKTSMNSRRDCREKSDTKYISYNTHVNRRVGYQEYNGSHGLPPIMAHSSHIRDMRFNMGYNSGQHYSMATNPYYGYPSRQPYYGFAAHTAYGSSQDPNCHNYSDPSPRSEKCKQTLTIDEIRRKVSTFRPFIKTNDSNSRTNGFKFSIMSYNILSQNLLNEHKYLYHHCEPTHIEWPRRGHLIVNELLESDADILCLQEVHSQHFRELIGPELQKYGYNFVYEKRTGNLMDGCVIAYKENMFSLLKSTKLELKRKDLSSLLDRDHIGLIVELRPKSLKSKSKLFVANTHLLYNPKRGDVKITQLRLLLAELDRLALISANENAFEYNPIILCGDLNSEPQSLLPNFITTGALNLKGYTVGDISGQRNSYGKGNALENCNLELSGITSDSRYESSSSESSAEDGNTEKMSIKHNFKLRSIFSDVSNDERNPADKWVSTSNRFESSLVDYIFYDYKKLKLLGFNQLMTANQMKEIENIPNAYLGSDHLSLKAKFLMN</sequence>
<dbReference type="PANTHER" id="PTHR12121">
    <property type="entry name" value="CARBON CATABOLITE REPRESSOR PROTEIN 4"/>
    <property type="match status" value="1"/>
</dbReference>
<dbReference type="Gene3D" id="3.60.10.10">
    <property type="entry name" value="Endonuclease/exonuclease/phosphatase"/>
    <property type="match status" value="1"/>
</dbReference>
<dbReference type="PANTHER" id="PTHR12121:SF34">
    <property type="entry name" value="PROTEIN ANGEL"/>
    <property type="match status" value="1"/>
</dbReference>
<dbReference type="GO" id="GO:0000175">
    <property type="term" value="F:3'-5'-RNA exonuclease activity"/>
    <property type="evidence" value="ECO:0007669"/>
    <property type="project" value="TreeGrafter"/>
</dbReference>
<proteinExistence type="predicted"/>
<dbReference type="InterPro" id="IPR036691">
    <property type="entry name" value="Endo/exonu/phosph_ase_sf"/>
</dbReference>